<keyword evidence="8" id="KW-0012">Acyltransferase</keyword>
<dbReference type="PROSITE" id="PS00606">
    <property type="entry name" value="KS3_1"/>
    <property type="match status" value="1"/>
</dbReference>
<dbReference type="SUPFAM" id="SSF53474">
    <property type="entry name" value="alpha/beta-Hydrolases"/>
    <property type="match status" value="1"/>
</dbReference>
<evidence type="ECO:0000259" key="6">
    <source>
        <dbReference type="PROSITE" id="PS50075"/>
    </source>
</evidence>
<dbReference type="PROSITE" id="PS52004">
    <property type="entry name" value="KS3_2"/>
    <property type="match status" value="1"/>
</dbReference>
<dbReference type="Gene3D" id="3.30.70.250">
    <property type="entry name" value="Malonyl-CoA ACP transacylase, ACP-binding"/>
    <property type="match status" value="1"/>
</dbReference>
<accession>A0A975PV82</accession>
<dbReference type="Gene3D" id="3.40.366.10">
    <property type="entry name" value="Malonyl-Coenzyme A Acyl Carrier Protein, domain 2"/>
    <property type="match status" value="1"/>
</dbReference>
<dbReference type="SMART" id="SM00827">
    <property type="entry name" value="PKS_AT"/>
    <property type="match status" value="1"/>
</dbReference>
<feature type="region of interest" description="Disordered" evidence="5">
    <location>
        <begin position="867"/>
        <end position="899"/>
    </location>
</feature>
<proteinExistence type="predicted"/>
<dbReference type="Pfam" id="PF00550">
    <property type="entry name" value="PP-binding"/>
    <property type="match status" value="1"/>
</dbReference>
<dbReference type="Gene3D" id="1.10.1200.10">
    <property type="entry name" value="ACP-like"/>
    <property type="match status" value="1"/>
</dbReference>
<dbReference type="InterPro" id="IPR016035">
    <property type="entry name" value="Acyl_Trfase/lysoPLipase"/>
</dbReference>
<evidence type="ECO:0000259" key="7">
    <source>
        <dbReference type="PROSITE" id="PS52004"/>
    </source>
</evidence>
<dbReference type="SMART" id="SM00825">
    <property type="entry name" value="PKS_KS"/>
    <property type="match status" value="1"/>
</dbReference>
<dbReference type="GO" id="GO:0004315">
    <property type="term" value="F:3-oxoacyl-[acyl-carrier-protein] synthase activity"/>
    <property type="evidence" value="ECO:0007669"/>
    <property type="project" value="InterPro"/>
</dbReference>
<protein>
    <submittedName>
        <fullName evidence="8">Acyltransferase domain-containing protein</fullName>
    </submittedName>
</protein>
<keyword evidence="3" id="KW-0808">Transferase</keyword>
<keyword evidence="1" id="KW-0596">Phosphopantetheine</keyword>
<dbReference type="InterPro" id="IPR014031">
    <property type="entry name" value="Ketoacyl_synth_C"/>
</dbReference>
<feature type="compositionally biased region" description="Low complexity" evidence="5">
    <location>
        <begin position="872"/>
        <end position="881"/>
    </location>
</feature>
<dbReference type="InterPro" id="IPR032821">
    <property type="entry name" value="PKS_assoc"/>
</dbReference>
<dbReference type="EMBL" id="CP046600">
    <property type="protein sequence ID" value="QUR65742.1"/>
    <property type="molecule type" value="Genomic_DNA"/>
</dbReference>
<feature type="domain" description="Carrier" evidence="6">
    <location>
        <begin position="896"/>
        <end position="971"/>
    </location>
</feature>
<dbReference type="KEGG" id="mspg:F6B93_00420"/>
<dbReference type="GO" id="GO:0006633">
    <property type="term" value="P:fatty acid biosynthetic process"/>
    <property type="evidence" value="ECO:0007669"/>
    <property type="project" value="InterPro"/>
</dbReference>
<dbReference type="RefSeq" id="WP_211697145.1">
    <property type="nucleotide sequence ID" value="NZ_CP046600.1"/>
</dbReference>
<dbReference type="Gene3D" id="3.40.47.10">
    <property type="match status" value="1"/>
</dbReference>
<dbReference type="Gene3D" id="3.30.70.3290">
    <property type="match status" value="1"/>
</dbReference>
<dbReference type="InterPro" id="IPR029058">
    <property type="entry name" value="AB_hydrolase_fold"/>
</dbReference>
<dbReference type="InterPro" id="IPR001031">
    <property type="entry name" value="Thioesterase"/>
</dbReference>
<dbReference type="SUPFAM" id="SSF47336">
    <property type="entry name" value="ACP-like"/>
    <property type="match status" value="1"/>
</dbReference>
<dbReference type="InterPro" id="IPR016039">
    <property type="entry name" value="Thiolase-like"/>
</dbReference>
<feature type="compositionally biased region" description="Polar residues" evidence="5">
    <location>
        <begin position="890"/>
        <end position="899"/>
    </location>
</feature>
<keyword evidence="4" id="KW-0511">Multifunctional enzyme</keyword>
<keyword evidence="2" id="KW-0597">Phosphoprotein</keyword>
<dbReference type="InterPro" id="IPR014043">
    <property type="entry name" value="Acyl_transferase_dom"/>
</dbReference>
<dbReference type="Proteomes" id="UP000682202">
    <property type="component" value="Chromosome"/>
</dbReference>
<evidence type="ECO:0000313" key="8">
    <source>
        <dbReference type="EMBL" id="QUR65742.1"/>
    </source>
</evidence>
<dbReference type="Pfam" id="PF00975">
    <property type="entry name" value="Thioesterase"/>
    <property type="match status" value="1"/>
</dbReference>
<evidence type="ECO:0000256" key="5">
    <source>
        <dbReference type="SAM" id="MobiDB-lite"/>
    </source>
</evidence>
<dbReference type="InterPro" id="IPR001227">
    <property type="entry name" value="Ac_transferase_dom_sf"/>
</dbReference>
<dbReference type="InterPro" id="IPR050091">
    <property type="entry name" value="PKS_NRPS_Biosynth_Enz"/>
</dbReference>
<sequence>MTTSADTTTTDTTKAIAIIGLAGRFPQAANPDELWDHVRKGNECISTLSEDTLLEMGVDADDVTDQNYVPRRGVMPRVGQFDHEPFRLKPAEIKLTDPQHLTFLEEAYAALDSAGYDSRRRQRSSSQSRRLGRIGLVAGCGAPSDLPRREDDPVAAMQQTIAWRSDFLTTRVAYLLNLHGPTFSVQTACSTSLVAVCMACQVLLADQSDIMLAGGVTAGRPVGYFYRPGMILSPDGHCRAFDSDAAGTVPGDGAGVVVLKRLDRALEDGDAIRAVIHGFGVNNDGSEKIGFTAPSAEGQVEAIETALATARISPTQVGYIETHGTATPLGDAVELSGLKEAYSPDENDAPILIGSLKTNTGHLDTAAGIAGLIRTVLAIEHREIPASLHFSGGDPTYLGKGFEVNTALRPWPTDRPFAGVSSFGIGGANAHVIVGPAPTQPCSAPTDPDPVVEVITVSAPSVEALHRRSVQLAAHLEANVDQQIADVAFTLHEGREEHRFRRYVLAADCGEAADQLSEPAKAVDGRRKPHVAFLFPGQGVRYLADYRHSPLFHHHVESALAELREVTDVTEIADYVHARPRADWSQHQHSAPALLIVEYALAKTLIDCNIVPHALLGHSFGEYAAATVAGSMTLVDAMRLVTLRTDLMQQTKPGGMLAAHISAEQVRPLLSDELTVAVVNGPSDIVVAGAGPALDALAEVLTAADVESKRLGIGFAAHSPHMDEILDRFRAGFAGITLRAPQIPIVSSRTGNWVDTEFESVDYWVDQLRHSVAFSDALSTLAVDHNLLVEVGPEASLSRHARNIVKHQAPDTAVVETLGATKQRSSAPSGLLRTVAECWSRGVAVDWRPHSTGRRRVALPTYPYRDLRLVDDQQPQDPQTRQPRRAAVSSAATPDRSTSDLAEALSQLWRELLDVDTVAVTDDFFELGGDSLLAVRAAHRTGALLGEEFPPRRLNELPTIKDILGARERDAAGGQEDLPARIVRLTGPNLTGETPLFFVHPAGGHVFFYRDLARALPPSVPLYGVEMLPGEGERDDSTVQDIASRYLSDIRRVVGDGPYLLGGASFGGVVAYEMAQQLLAAGETATVFMVDSPRPNASIPLLSDSEVLSYLITRRAPAAEPAEQFQALSQVDQYRMVLDSVSAAEHDADQADEDGVASFLRMFRSNVAATKAYGPSPLACDVHFYDAQDGDGINNGDNGKGWRPLVRGRYTCDVIPGTHITMNLNPNVELLAQHITKHVKAIRHTDAAA</sequence>
<dbReference type="InterPro" id="IPR016036">
    <property type="entry name" value="Malonyl_transacylase_ACP-bd"/>
</dbReference>
<dbReference type="InterPro" id="IPR020841">
    <property type="entry name" value="PKS_Beta-ketoAc_synthase_dom"/>
</dbReference>
<evidence type="ECO:0000256" key="2">
    <source>
        <dbReference type="ARBA" id="ARBA00022553"/>
    </source>
</evidence>
<gene>
    <name evidence="8" type="ORF">F6B93_00420</name>
</gene>
<dbReference type="PANTHER" id="PTHR43775">
    <property type="entry name" value="FATTY ACID SYNTHASE"/>
    <property type="match status" value="1"/>
</dbReference>
<dbReference type="InterPro" id="IPR014030">
    <property type="entry name" value="Ketoacyl_synth_N"/>
</dbReference>
<dbReference type="Pfam" id="PF16197">
    <property type="entry name" value="KAsynt_C_assoc"/>
    <property type="match status" value="1"/>
</dbReference>
<organism evidence="8 9">
    <name type="scientific">Mycobacterium spongiae</name>
    <dbReference type="NCBI Taxonomy" id="886343"/>
    <lineage>
        <taxon>Bacteria</taxon>
        <taxon>Bacillati</taxon>
        <taxon>Actinomycetota</taxon>
        <taxon>Actinomycetes</taxon>
        <taxon>Mycobacteriales</taxon>
        <taxon>Mycobacteriaceae</taxon>
        <taxon>Mycobacterium</taxon>
    </lineage>
</organism>
<dbReference type="Pfam" id="PF00698">
    <property type="entry name" value="Acyl_transf_1"/>
    <property type="match status" value="1"/>
</dbReference>
<dbReference type="AlphaFoldDB" id="A0A975PV82"/>
<name>A0A975PV82_9MYCO</name>
<dbReference type="GO" id="GO:0004312">
    <property type="term" value="F:fatty acid synthase activity"/>
    <property type="evidence" value="ECO:0007669"/>
    <property type="project" value="TreeGrafter"/>
</dbReference>
<dbReference type="SUPFAM" id="SSF53901">
    <property type="entry name" value="Thiolase-like"/>
    <property type="match status" value="1"/>
</dbReference>
<dbReference type="SMART" id="SM00824">
    <property type="entry name" value="PKS_TE"/>
    <property type="match status" value="1"/>
</dbReference>
<dbReference type="PANTHER" id="PTHR43775:SF37">
    <property type="entry name" value="SI:DKEY-61P9.11"/>
    <property type="match status" value="1"/>
</dbReference>
<evidence type="ECO:0000256" key="4">
    <source>
        <dbReference type="ARBA" id="ARBA00023268"/>
    </source>
</evidence>
<keyword evidence="9" id="KW-1185">Reference proteome</keyword>
<dbReference type="InterPro" id="IPR009081">
    <property type="entry name" value="PP-bd_ACP"/>
</dbReference>
<evidence type="ECO:0000256" key="1">
    <source>
        <dbReference type="ARBA" id="ARBA00022450"/>
    </source>
</evidence>
<dbReference type="InterPro" id="IPR020802">
    <property type="entry name" value="TesA-like"/>
</dbReference>
<evidence type="ECO:0000256" key="3">
    <source>
        <dbReference type="ARBA" id="ARBA00022679"/>
    </source>
</evidence>
<reference evidence="8" key="1">
    <citation type="submission" date="2019-12" db="EMBL/GenBank/DDBJ databases">
        <title>Mycobacterium spongiae sp. nov.</title>
        <authorList>
            <person name="Stinear T."/>
        </authorList>
    </citation>
    <scope>NUCLEOTIDE SEQUENCE</scope>
    <source>
        <strain evidence="8">FSD4b-SM</strain>
    </source>
</reference>
<dbReference type="Pfam" id="PF02801">
    <property type="entry name" value="Ketoacyl-synt_C"/>
    <property type="match status" value="1"/>
</dbReference>
<feature type="domain" description="Ketosynthase family 3 (KS3)" evidence="7">
    <location>
        <begin position="13"/>
        <end position="436"/>
    </location>
</feature>
<dbReference type="SUPFAM" id="SSF55048">
    <property type="entry name" value="Probable ACP-binding domain of malonyl-CoA ACP transacylase"/>
    <property type="match status" value="1"/>
</dbReference>
<evidence type="ECO:0000313" key="9">
    <source>
        <dbReference type="Proteomes" id="UP000682202"/>
    </source>
</evidence>
<dbReference type="Gene3D" id="3.40.50.1820">
    <property type="entry name" value="alpha/beta hydrolase"/>
    <property type="match status" value="1"/>
</dbReference>
<dbReference type="InterPro" id="IPR036736">
    <property type="entry name" value="ACP-like_sf"/>
</dbReference>
<dbReference type="InterPro" id="IPR018201">
    <property type="entry name" value="Ketoacyl_synth_AS"/>
</dbReference>
<dbReference type="Pfam" id="PF00109">
    <property type="entry name" value="ketoacyl-synt"/>
    <property type="match status" value="1"/>
</dbReference>
<dbReference type="CDD" id="cd00833">
    <property type="entry name" value="PKS"/>
    <property type="match status" value="1"/>
</dbReference>
<dbReference type="SUPFAM" id="SSF52151">
    <property type="entry name" value="FabD/lysophospholipase-like"/>
    <property type="match status" value="1"/>
</dbReference>
<dbReference type="PROSITE" id="PS50075">
    <property type="entry name" value="CARRIER"/>
    <property type="match status" value="1"/>
</dbReference>